<evidence type="ECO:0000256" key="1">
    <source>
        <dbReference type="ARBA" id="ARBA00000085"/>
    </source>
</evidence>
<dbReference type="InterPro" id="IPR005467">
    <property type="entry name" value="His_kinase_dom"/>
</dbReference>
<feature type="transmembrane region" description="Helical" evidence="6">
    <location>
        <begin position="70"/>
        <end position="87"/>
    </location>
</feature>
<dbReference type="Pfam" id="PF02518">
    <property type="entry name" value="HATPase_c"/>
    <property type="match status" value="1"/>
</dbReference>
<dbReference type="InterPro" id="IPR036890">
    <property type="entry name" value="HATPase_C_sf"/>
</dbReference>
<reference evidence="9" key="1">
    <citation type="journal article" date="2019" name="Int. J. Syst. Evol. Microbiol.">
        <title>The Global Catalogue of Microorganisms (GCM) 10K type strain sequencing project: providing services to taxonomists for standard genome sequencing and annotation.</title>
        <authorList>
            <consortium name="The Broad Institute Genomics Platform"/>
            <consortium name="The Broad Institute Genome Sequencing Center for Infectious Disease"/>
            <person name="Wu L."/>
            <person name="Ma J."/>
        </authorList>
    </citation>
    <scope>NUCLEOTIDE SEQUENCE [LARGE SCALE GENOMIC DNA]</scope>
    <source>
        <strain evidence="9">KCTC 42182</strain>
    </source>
</reference>
<keyword evidence="5 8" id="KW-0418">Kinase</keyword>
<evidence type="ECO:0000313" key="8">
    <source>
        <dbReference type="EMBL" id="MFC3676184.1"/>
    </source>
</evidence>
<comment type="caution">
    <text evidence="8">The sequence shown here is derived from an EMBL/GenBank/DDBJ whole genome shotgun (WGS) entry which is preliminary data.</text>
</comment>
<dbReference type="PRINTS" id="PR00344">
    <property type="entry name" value="BCTRLSENSOR"/>
</dbReference>
<keyword evidence="3" id="KW-0597">Phosphoprotein</keyword>
<evidence type="ECO:0000256" key="2">
    <source>
        <dbReference type="ARBA" id="ARBA00012438"/>
    </source>
</evidence>
<dbReference type="SMART" id="SM00388">
    <property type="entry name" value="HisKA"/>
    <property type="match status" value="1"/>
</dbReference>
<feature type="transmembrane region" description="Helical" evidence="6">
    <location>
        <begin position="175"/>
        <end position="195"/>
    </location>
</feature>
<dbReference type="PANTHER" id="PTHR43047:SF72">
    <property type="entry name" value="OSMOSENSING HISTIDINE PROTEIN KINASE SLN1"/>
    <property type="match status" value="1"/>
</dbReference>
<dbReference type="Gene3D" id="1.10.287.130">
    <property type="match status" value="1"/>
</dbReference>
<dbReference type="GO" id="GO:0016301">
    <property type="term" value="F:kinase activity"/>
    <property type="evidence" value="ECO:0007669"/>
    <property type="project" value="UniProtKB-KW"/>
</dbReference>
<dbReference type="InterPro" id="IPR036097">
    <property type="entry name" value="HisK_dim/P_sf"/>
</dbReference>
<evidence type="ECO:0000313" key="9">
    <source>
        <dbReference type="Proteomes" id="UP001595711"/>
    </source>
</evidence>
<dbReference type="SMART" id="SM00387">
    <property type="entry name" value="HATPase_c"/>
    <property type="match status" value="1"/>
</dbReference>
<dbReference type="SUPFAM" id="SSF55874">
    <property type="entry name" value="ATPase domain of HSP90 chaperone/DNA topoisomerase II/histidine kinase"/>
    <property type="match status" value="1"/>
</dbReference>
<dbReference type="InterPro" id="IPR003661">
    <property type="entry name" value="HisK_dim/P_dom"/>
</dbReference>
<dbReference type="CDD" id="cd00082">
    <property type="entry name" value="HisKA"/>
    <property type="match status" value="1"/>
</dbReference>
<dbReference type="Proteomes" id="UP001595711">
    <property type="component" value="Unassembled WGS sequence"/>
</dbReference>
<feature type="transmembrane region" description="Helical" evidence="6">
    <location>
        <begin position="99"/>
        <end position="119"/>
    </location>
</feature>
<accession>A0ABV7VFB6</accession>
<dbReference type="Gene3D" id="3.30.565.10">
    <property type="entry name" value="Histidine kinase-like ATPase, C-terminal domain"/>
    <property type="match status" value="1"/>
</dbReference>
<evidence type="ECO:0000256" key="4">
    <source>
        <dbReference type="ARBA" id="ARBA00022679"/>
    </source>
</evidence>
<keyword evidence="4" id="KW-0808">Transferase</keyword>
<feature type="transmembrane region" description="Helical" evidence="6">
    <location>
        <begin position="39"/>
        <end position="58"/>
    </location>
</feature>
<dbReference type="InterPro" id="IPR003594">
    <property type="entry name" value="HATPase_dom"/>
</dbReference>
<feature type="transmembrane region" description="Helical" evidence="6">
    <location>
        <begin position="125"/>
        <end position="142"/>
    </location>
</feature>
<dbReference type="CDD" id="cd00075">
    <property type="entry name" value="HATPase"/>
    <property type="match status" value="1"/>
</dbReference>
<keyword evidence="6" id="KW-1133">Transmembrane helix</keyword>
<dbReference type="RefSeq" id="WP_379726312.1">
    <property type="nucleotide sequence ID" value="NZ_JBHRYJ010000002.1"/>
</dbReference>
<feature type="transmembrane region" description="Helical" evidence="6">
    <location>
        <begin position="149"/>
        <end position="169"/>
    </location>
</feature>
<dbReference type="PROSITE" id="PS50109">
    <property type="entry name" value="HIS_KIN"/>
    <property type="match status" value="1"/>
</dbReference>
<proteinExistence type="predicted"/>
<sequence length="470" mass="50270">MTAAPHASRSAPLRWYDSTFADAVIEADFQRSEIAGVLLYSRTAIGLAAILFLSFGITDWLFAPAQAPKLTFVRMVVVAVLLGCYLVMHMPGPARRGQIPMLVAALAIGTGFVAVVALTPMPLRGLYLDCVILVIMGIFVVLRLGVLQAVLIEVAVIALFDLICLTVIWSGMRDFVVLQLMLFAAFAIGLFCNYVSERQRRMAYLGRAEAEHHAASLQAALRRTAEAQMHAEQAARVKTDFVAHVSHELRTPLNAVIGFGEVLEKQIFGPLGHPKYAEYARDIRESGQHLLSLINDVLDLSKIEAGRMELHREALSPQELVRASLVLVSGLAQARGTAVRVEMSDDLPAVFGDARAIKQMLVNLLSNALKFAPPGGDVRIVAGSGSGGIMLAVSDDGPGMTPEQQEVALTPFGQVSGMIAGSERGTGLGLALANRLAELHGAPLDIRSTPGRGTRVAFRLPLAAAVAAAQ</sequence>
<dbReference type="Pfam" id="PF00512">
    <property type="entry name" value="HisKA"/>
    <property type="match status" value="1"/>
</dbReference>
<comment type="catalytic activity">
    <reaction evidence="1">
        <text>ATP + protein L-histidine = ADP + protein N-phospho-L-histidine.</text>
        <dbReference type="EC" id="2.7.13.3"/>
    </reaction>
</comment>
<evidence type="ECO:0000259" key="7">
    <source>
        <dbReference type="PROSITE" id="PS50109"/>
    </source>
</evidence>
<feature type="domain" description="Histidine kinase" evidence="7">
    <location>
        <begin position="244"/>
        <end position="464"/>
    </location>
</feature>
<organism evidence="8 9">
    <name type="scientific">Ferrovibrio xuzhouensis</name>
    <dbReference type="NCBI Taxonomy" id="1576914"/>
    <lineage>
        <taxon>Bacteria</taxon>
        <taxon>Pseudomonadati</taxon>
        <taxon>Pseudomonadota</taxon>
        <taxon>Alphaproteobacteria</taxon>
        <taxon>Rhodospirillales</taxon>
        <taxon>Rhodospirillaceae</taxon>
        <taxon>Ferrovibrio</taxon>
    </lineage>
</organism>
<keyword evidence="6" id="KW-0812">Transmembrane</keyword>
<dbReference type="SUPFAM" id="SSF47384">
    <property type="entry name" value="Homodimeric domain of signal transducing histidine kinase"/>
    <property type="match status" value="1"/>
</dbReference>
<dbReference type="EMBL" id="JBHRYJ010000002">
    <property type="protein sequence ID" value="MFC3676184.1"/>
    <property type="molecule type" value="Genomic_DNA"/>
</dbReference>
<dbReference type="InterPro" id="IPR004358">
    <property type="entry name" value="Sig_transdc_His_kin-like_C"/>
</dbReference>
<dbReference type="EC" id="2.7.13.3" evidence="2"/>
<protein>
    <recommendedName>
        <fullName evidence="2">histidine kinase</fullName>
        <ecNumber evidence="2">2.7.13.3</ecNumber>
    </recommendedName>
</protein>
<evidence type="ECO:0000256" key="3">
    <source>
        <dbReference type="ARBA" id="ARBA00022553"/>
    </source>
</evidence>
<evidence type="ECO:0000256" key="6">
    <source>
        <dbReference type="SAM" id="Phobius"/>
    </source>
</evidence>
<dbReference type="PANTHER" id="PTHR43047">
    <property type="entry name" value="TWO-COMPONENT HISTIDINE PROTEIN KINASE"/>
    <property type="match status" value="1"/>
</dbReference>
<keyword evidence="9" id="KW-1185">Reference proteome</keyword>
<keyword evidence="6" id="KW-0472">Membrane</keyword>
<name>A0ABV7VFB6_9PROT</name>
<evidence type="ECO:0000256" key="5">
    <source>
        <dbReference type="ARBA" id="ARBA00022777"/>
    </source>
</evidence>
<gene>
    <name evidence="8" type="ORF">ACFOOQ_11560</name>
</gene>